<name>A0A6C0E7I4_9ZZZZ</name>
<proteinExistence type="predicted"/>
<protein>
    <submittedName>
        <fullName evidence="1">Uncharacterized protein</fullName>
    </submittedName>
</protein>
<accession>A0A6C0E7I4</accession>
<dbReference type="AlphaFoldDB" id="A0A6C0E7I4"/>
<sequence>MSSKNETSSTNEATNHNVPEKYCKDTYVTFVSRWLPKGMNNLKLNPGLNIFEGDLDCTNPYVGFRYTTA</sequence>
<reference evidence="1" key="1">
    <citation type="journal article" date="2020" name="Nature">
        <title>Giant virus diversity and host interactions through global metagenomics.</title>
        <authorList>
            <person name="Schulz F."/>
            <person name="Roux S."/>
            <person name="Paez-Espino D."/>
            <person name="Jungbluth S."/>
            <person name="Walsh D.A."/>
            <person name="Denef V.J."/>
            <person name="McMahon K.D."/>
            <person name="Konstantinidis K.T."/>
            <person name="Eloe-Fadrosh E.A."/>
            <person name="Kyrpides N.C."/>
            <person name="Woyke T."/>
        </authorList>
    </citation>
    <scope>NUCLEOTIDE SEQUENCE</scope>
    <source>
        <strain evidence="1">GVMAG-M-3300023179-150</strain>
    </source>
</reference>
<organism evidence="1">
    <name type="scientific">viral metagenome</name>
    <dbReference type="NCBI Taxonomy" id="1070528"/>
    <lineage>
        <taxon>unclassified sequences</taxon>
        <taxon>metagenomes</taxon>
        <taxon>organismal metagenomes</taxon>
    </lineage>
</organism>
<evidence type="ECO:0000313" key="1">
    <source>
        <dbReference type="EMBL" id="QHT24530.1"/>
    </source>
</evidence>
<dbReference type="EMBL" id="MN739746">
    <property type="protein sequence ID" value="QHT24530.1"/>
    <property type="molecule type" value="Genomic_DNA"/>
</dbReference>